<proteinExistence type="inferred from homology"/>
<comment type="subcellular location">
    <subcellularLocation>
        <location evidence="7">Cytoplasm</location>
    </subcellularLocation>
</comment>
<feature type="binding site" evidence="7">
    <location>
        <position position="250"/>
    </location>
    <ligand>
        <name>Mg(2+)</name>
        <dbReference type="ChEBI" id="CHEBI:18420"/>
    </ligand>
</feature>
<feature type="binding site" evidence="7">
    <location>
        <begin position="244"/>
        <end position="250"/>
    </location>
    <ligand>
        <name>GTP</name>
        <dbReference type="ChEBI" id="CHEBI:37565"/>
    </ligand>
</feature>
<evidence type="ECO:0000259" key="9">
    <source>
        <dbReference type="PROSITE" id="PS51709"/>
    </source>
</evidence>
<evidence type="ECO:0000256" key="6">
    <source>
        <dbReference type="ARBA" id="ARBA00023134"/>
    </source>
</evidence>
<name>A0ABT2P8S9_9GAMM</name>
<feature type="binding site" evidence="7">
    <location>
        <position position="246"/>
    </location>
    <ligand>
        <name>K(+)</name>
        <dbReference type="ChEBI" id="CHEBI:29103"/>
    </ligand>
</feature>
<dbReference type="GO" id="GO:0016787">
    <property type="term" value="F:hydrolase activity"/>
    <property type="evidence" value="ECO:0007669"/>
    <property type="project" value="UniProtKB-KW"/>
</dbReference>
<feature type="binding site" evidence="7">
    <location>
        <position position="244"/>
    </location>
    <ligand>
        <name>K(+)</name>
        <dbReference type="ChEBI" id="CHEBI:29103"/>
    </ligand>
</feature>
<dbReference type="Pfam" id="PF01926">
    <property type="entry name" value="MMR_HSR1"/>
    <property type="match status" value="1"/>
</dbReference>
<evidence type="ECO:0000313" key="11">
    <source>
        <dbReference type="Proteomes" id="UP001431192"/>
    </source>
</evidence>
<keyword evidence="7" id="KW-0963">Cytoplasm</keyword>
<keyword evidence="4 7" id="KW-0378">Hydrolase</keyword>
<feature type="binding site" evidence="7">
    <location>
        <begin position="225"/>
        <end position="230"/>
    </location>
    <ligand>
        <name>GTP</name>
        <dbReference type="ChEBI" id="CHEBI:37565"/>
    </ligand>
</feature>
<dbReference type="Gene3D" id="3.40.50.300">
    <property type="entry name" value="P-loop containing nucleotide triphosphate hydrolases"/>
    <property type="match status" value="1"/>
</dbReference>
<dbReference type="NCBIfam" id="TIGR00231">
    <property type="entry name" value="small_GTP"/>
    <property type="match status" value="1"/>
</dbReference>
<feature type="binding site" evidence="7">
    <location>
        <position position="119"/>
    </location>
    <ligand>
        <name>(6S)-5-formyl-5,6,7,8-tetrahydrofolate</name>
        <dbReference type="ChEBI" id="CHEBI:57457"/>
    </ligand>
</feature>
<evidence type="ECO:0000256" key="4">
    <source>
        <dbReference type="ARBA" id="ARBA00022801"/>
    </source>
</evidence>
<dbReference type="NCBIfam" id="NF003661">
    <property type="entry name" value="PRK05291.1-3"/>
    <property type="match status" value="1"/>
</dbReference>
<protein>
    <recommendedName>
        <fullName evidence="7">tRNA modification GTPase MnmE</fullName>
        <ecNumber evidence="7">3.6.-.-</ecNumber>
    </recommendedName>
</protein>
<dbReference type="PANTHER" id="PTHR42714:SF2">
    <property type="entry name" value="TRNA MODIFICATION GTPASE GTPBP3, MITOCHONDRIAL"/>
    <property type="match status" value="1"/>
</dbReference>
<feature type="binding site" evidence="7">
    <location>
        <position position="229"/>
    </location>
    <ligand>
        <name>Mg(2+)</name>
        <dbReference type="ChEBI" id="CHEBI:18420"/>
    </ligand>
</feature>
<evidence type="ECO:0000313" key="10">
    <source>
        <dbReference type="EMBL" id="MCT8988265.1"/>
    </source>
</evidence>
<dbReference type="EMBL" id="JAODOQ010000001">
    <property type="protein sequence ID" value="MCT8988265.1"/>
    <property type="molecule type" value="Genomic_DNA"/>
</dbReference>
<dbReference type="PROSITE" id="PS51709">
    <property type="entry name" value="G_TRME"/>
    <property type="match status" value="1"/>
</dbReference>
<keyword evidence="3 7" id="KW-0547">Nucleotide-binding</keyword>
<evidence type="ECO:0000256" key="1">
    <source>
        <dbReference type="ARBA" id="ARBA00011043"/>
    </source>
</evidence>
<comment type="similarity">
    <text evidence="1 7 8">Belongs to the TRAFAC class TrmE-Era-EngA-EngB-Septin-like GTPase superfamily. TrmE GTPase family.</text>
</comment>
<dbReference type="Gene3D" id="1.20.120.430">
    <property type="entry name" value="tRNA modification GTPase MnmE domain 2"/>
    <property type="match status" value="1"/>
</dbReference>
<feature type="binding site" evidence="7">
    <location>
        <position position="22"/>
    </location>
    <ligand>
        <name>(6S)-5-formyl-5,6,7,8-tetrahydrofolate</name>
        <dbReference type="ChEBI" id="CHEBI:57457"/>
    </ligand>
</feature>
<feature type="binding site" evidence="7">
    <location>
        <begin position="269"/>
        <end position="272"/>
    </location>
    <ligand>
        <name>GTP</name>
        <dbReference type="ChEBI" id="CHEBI:37565"/>
    </ligand>
</feature>
<dbReference type="InterPro" id="IPR031168">
    <property type="entry name" value="G_TrmE"/>
</dbReference>
<comment type="cofactor">
    <cofactor evidence="7">
        <name>K(+)</name>
        <dbReference type="ChEBI" id="CHEBI:29103"/>
    </cofactor>
    <text evidence="7">Binds 1 potassium ion per subunit.</text>
</comment>
<dbReference type="InterPro" id="IPR018948">
    <property type="entry name" value="GTP-bd_TrmE_N"/>
</dbReference>
<dbReference type="SUPFAM" id="SSF116878">
    <property type="entry name" value="TrmE connector domain"/>
    <property type="match status" value="1"/>
</dbReference>
<dbReference type="Pfam" id="PF12631">
    <property type="entry name" value="MnmE_helical"/>
    <property type="match status" value="1"/>
</dbReference>
<dbReference type="InterPro" id="IPR004520">
    <property type="entry name" value="GTPase_MnmE"/>
</dbReference>
<accession>A0ABT2P8S9</accession>
<feature type="binding site" evidence="7">
    <location>
        <position position="225"/>
    </location>
    <ligand>
        <name>K(+)</name>
        <dbReference type="ChEBI" id="CHEBI:29103"/>
    </ligand>
</feature>
<evidence type="ECO:0000256" key="5">
    <source>
        <dbReference type="ARBA" id="ARBA00022958"/>
    </source>
</evidence>
<sequence length="453" mass="49261">MTTDTIVAQATAPGRGGVGIIRVSGDLAANVANAIIGHVPKTRYAEYCDFNSSDGHVIDQGIALFFKGPNSFTGEDVLELQGHGGQIVLDMLIKRVMEVDGIRIAKPGEFSEQAFMNDKLDLTQAEAIADLIDATSEQAAKSALQSLQGEFSKEVHELVEQVTNLRLYVEAAIDFPDEEVDFLSDGKIANALYRIIDKLTSVQASAKQGSIIREGMKVVIAGRPNAGKSSLLNALAGKESAIVTEIAGTTRDVLREHIHLDGMPLHIIDTAGLRDTTDTVEQIGIERAWAEIASADRVLFMVDGTTTDAVDPHDIWLDFIDRLPSRLGVTVVRNKADLTGETLEMSQEQGYDVYRISAKTGMGVEELKQHLKSLMGYQSNLEGGFIARRRHLEALDLAASHLQLGKEQLEVYLAGELLAEELRMCQMALSEITGKFTSDDLLGKIFSSFCIGK</sequence>
<feature type="binding site" evidence="7">
    <location>
        <position position="453"/>
    </location>
    <ligand>
        <name>(6S)-5-formyl-5,6,7,8-tetrahydrofolate</name>
        <dbReference type="ChEBI" id="CHEBI:57457"/>
    </ligand>
</feature>
<gene>
    <name evidence="7 10" type="primary">mnmE</name>
    <name evidence="7" type="synonym">trmE</name>
    <name evidence="10" type="ORF">N4T56_19790</name>
</gene>
<comment type="subunit">
    <text evidence="7">Homodimer. Heterotetramer of two MnmE and two MnmG subunits.</text>
</comment>
<dbReference type="CDD" id="cd04164">
    <property type="entry name" value="trmE"/>
    <property type="match status" value="1"/>
</dbReference>
<dbReference type="Pfam" id="PF10396">
    <property type="entry name" value="TrmE_N"/>
    <property type="match status" value="1"/>
</dbReference>
<dbReference type="InterPro" id="IPR005225">
    <property type="entry name" value="Small_GTP-bd"/>
</dbReference>
<keyword evidence="7" id="KW-0479">Metal-binding</keyword>
<evidence type="ECO:0000256" key="7">
    <source>
        <dbReference type="HAMAP-Rule" id="MF_00379"/>
    </source>
</evidence>
<feature type="domain" description="TrmE-type G" evidence="9">
    <location>
        <begin position="215"/>
        <end position="376"/>
    </location>
</feature>
<dbReference type="Gene3D" id="3.30.1360.120">
    <property type="entry name" value="Probable tRNA modification gtpase trme, domain 1"/>
    <property type="match status" value="1"/>
</dbReference>
<dbReference type="InterPro" id="IPR027417">
    <property type="entry name" value="P-loop_NTPase"/>
</dbReference>
<feature type="binding site" evidence="7">
    <location>
        <position position="79"/>
    </location>
    <ligand>
        <name>(6S)-5-formyl-5,6,7,8-tetrahydrofolate</name>
        <dbReference type="ChEBI" id="CHEBI:57457"/>
    </ligand>
</feature>
<keyword evidence="7" id="KW-0460">Magnesium</keyword>
<dbReference type="InterPro" id="IPR027266">
    <property type="entry name" value="TrmE/GcvT-like"/>
</dbReference>
<comment type="caution">
    <text evidence="10">The sequence shown here is derived from an EMBL/GenBank/DDBJ whole genome shotgun (WGS) entry which is preliminary data.</text>
</comment>
<dbReference type="SUPFAM" id="SSF52540">
    <property type="entry name" value="P-loop containing nucleoside triphosphate hydrolases"/>
    <property type="match status" value="1"/>
</dbReference>
<dbReference type="InterPro" id="IPR027368">
    <property type="entry name" value="MnmE_dom2"/>
</dbReference>
<comment type="function">
    <text evidence="7">Exhibits a very high intrinsic GTPase hydrolysis rate. Involved in the addition of a carboxymethylaminomethyl (cmnm) group at the wobble position (U34) of certain tRNAs, forming tRNA-cmnm(5)s(2)U34.</text>
</comment>
<keyword evidence="11" id="KW-1185">Reference proteome</keyword>
<dbReference type="PANTHER" id="PTHR42714">
    <property type="entry name" value="TRNA MODIFICATION GTPASE GTPBP3"/>
    <property type="match status" value="1"/>
</dbReference>
<comment type="caution">
    <text evidence="7">Lacks conserved residue(s) required for the propagation of feature annotation.</text>
</comment>
<dbReference type="EC" id="3.6.-.-" evidence="7"/>
<dbReference type="InterPro" id="IPR006073">
    <property type="entry name" value="GTP-bd"/>
</dbReference>
<dbReference type="HAMAP" id="MF_00379">
    <property type="entry name" value="GTPase_MnmE"/>
    <property type="match status" value="1"/>
</dbReference>
<evidence type="ECO:0000256" key="8">
    <source>
        <dbReference type="RuleBase" id="RU003313"/>
    </source>
</evidence>
<evidence type="ECO:0000256" key="3">
    <source>
        <dbReference type="ARBA" id="ARBA00022741"/>
    </source>
</evidence>
<reference evidence="10" key="1">
    <citation type="submission" date="2022-09" db="EMBL/GenBank/DDBJ databases">
        <title>Shewanella sp. KJ10-1 sp.nov, isolated from marine algae.</title>
        <authorList>
            <person name="Butt M."/>
            <person name="Lee J.K."/>
            <person name="Kim J.M."/>
            <person name="Choi D.G."/>
        </authorList>
    </citation>
    <scope>NUCLEOTIDE SEQUENCE</scope>
    <source>
        <strain evidence="10">KJ10-1</strain>
    </source>
</reference>
<keyword evidence="2 7" id="KW-0819">tRNA processing</keyword>
<dbReference type="RefSeq" id="WP_261734381.1">
    <property type="nucleotide sequence ID" value="NZ_JAODOQ010000001.1"/>
</dbReference>
<dbReference type="NCBIfam" id="TIGR00450">
    <property type="entry name" value="mnmE_trmE_thdF"/>
    <property type="match status" value="1"/>
</dbReference>
<feature type="binding site" evidence="7">
    <location>
        <begin position="334"/>
        <end position="337"/>
    </location>
    <ligand>
        <name>GTP</name>
        <dbReference type="ChEBI" id="CHEBI:37565"/>
    </ligand>
</feature>
<keyword evidence="5 7" id="KW-0630">Potassium</keyword>
<dbReference type="Proteomes" id="UP001431192">
    <property type="component" value="Unassembled WGS sequence"/>
</dbReference>
<dbReference type="InterPro" id="IPR025867">
    <property type="entry name" value="MnmE_helical"/>
</dbReference>
<keyword evidence="6 7" id="KW-0342">GTP-binding</keyword>
<organism evidence="10 11">
    <name type="scientific">Shewanella phaeophyticola</name>
    <dbReference type="NCBI Taxonomy" id="2978345"/>
    <lineage>
        <taxon>Bacteria</taxon>
        <taxon>Pseudomonadati</taxon>
        <taxon>Pseudomonadota</taxon>
        <taxon>Gammaproteobacteria</taxon>
        <taxon>Alteromonadales</taxon>
        <taxon>Shewanellaceae</taxon>
        <taxon>Shewanella</taxon>
    </lineage>
</organism>
<dbReference type="CDD" id="cd14858">
    <property type="entry name" value="TrmE_N"/>
    <property type="match status" value="1"/>
</dbReference>
<evidence type="ECO:0000256" key="2">
    <source>
        <dbReference type="ARBA" id="ARBA00022694"/>
    </source>
</evidence>
<feature type="binding site" evidence="7">
    <location>
        <position position="249"/>
    </location>
    <ligand>
        <name>K(+)</name>
        <dbReference type="ChEBI" id="CHEBI:29103"/>
    </ligand>
</feature>